<feature type="domain" description="N-acetyltransferase" evidence="3">
    <location>
        <begin position="95"/>
        <end position="233"/>
    </location>
</feature>
<evidence type="ECO:0000313" key="5">
    <source>
        <dbReference type="Proteomes" id="UP000236721"/>
    </source>
</evidence>
<dbReference type="PROSITE" id="PS51186">
    <property type="entry name" value="GNAT"/>
    <property type="match status" value="1"/>
</dbReference>
<dbReference type="GO" id="GO:0016747">
    <property type="term" value="F:acyltransferase activity, transferring groups other than amino-acyl groups"/>
    <property type="evidence" value="ECO:0007669"/>
    <property type="project" value="InterPro"/>
</dbReference>
<dbReference type="EMBL" id="FNVG01000034">
    <property type="protein sequence ID" value="SEG69823.1"/>
    <property type="molecule type" value="Genomic_DNA"/>
</dbReference>
<evidence type="ECO:0000256" key="1">
    <source>
        <dbReference type="ARBA" id="ARBA00022679"/>
    </source>
</evidence>
<dbReference type="InterPro" id="IPR050832">
    <property type="entry name" value="Bact_Acetyltransf"/>
</dbReference>
<keyword evidence="5" id="KW-1185">Reference proteome</keyword>
<dbReference type="RefSeq" id="WP_103882305.1">
    <property type="nucleotide sequence ID" value="NZ_FNVG01000034.1"/>
</dbReference>
<dbReference type="Gene3D" id="3.40.630.30">
    <property type="match status" value="1"/>
</dbReference>
<dbReference type="Proteomes" id="UP000236721">
    <property type="component" value="Unassembled WGS sequence"/>
</dbReference>
<dbReference type="PANTHER" id="PTHR43877">
    <property type="entry name" value="AMINOALKYLPHOSPHONATE N-ACETYLTRANSFERASE-RELATED-RELATED"/>
    <property type="match status" value="1"/>
</dbReference>
<dbReference type="OrthoDB" id="336415at2"/>
<reference evidence="5" key="1">
    <citation type="submission" date="2016-10" db="EMBL/GenBank/DDBJ databases">
        <authorList>
            <person name="Varghese N."/>
            <person name="Submissions S."/>
        </authorList>
    </citation>
    <scope>NUCLEOTIDE SEQUENCE [LARGE SCALE GENOMIC DNA]</scope>
    <source>
        <strain evidence="5">CGMCC 1.7062</strain>
    </source>
</reference>
<evidence type="ECO:0000313" key="4">
    <source>
        <dbReference type="EMBL" id="SEG69823.1"/>
    </source>
</evidence>
<dbReference type="SUPFAM" id="SSF55729">
    <property type="entry name" value="Acyl-CoA N-acyltransferases (Nat)"/>
    <property type="match status" value="1"/>
</dbReference>
<keyword evidence="1 4" id="KW-0808">Transferase</keyword>
<organism evidence="4 5">
    <name type="scientific">Vibrio hangzhouensis</name>
    <dbReference type="NCBI Taxonomy" id="462991"/>
    <lineage>
        <taxon>Bacteria</taxon>
        <taxon>Pseudomonadati</taxon>
        <taxon>Pseudomonadota</taxon>
        <taxon>Gammaproteobacteria</taxon>
        <taxon>Vibrionales</taxon>
        <taxon>Vibrionaceae</taxon>
        <taxon>Vibrio</taxon>
    </lineage>
</organism>
<protein>
    <submittedName>
        <fullName evidence="4">dTDP-4-amino-4,6-dideoxy-D-galactose acyltransferase</fullName>
    </submittedName>
</protein>
<gene>
    <name evidence="4" type="ORF">SAMN04488244_13410</name>
</gene>
<dbReference type="Pfam" id="PF00583">
    <property type="entry name" value="Acetyltransf_1"/>
    <property type="match status" value="1"/>
</dbReference>
<dbReference type="InterPro" id="IPR000182">
    <property type="entry name" value="GNAT_dom"/>
</dbReference>
<sequence length="233" mass="26239">MISDKSWDSDFFNKKIKELDPLELQGTTLKEAEQVIDNCEAGSLIQCKVDSNVFNAIELLSKLGFELVEGAITYSGECNNSRTDPLSYASEAQAEELKALASVVYQDYSRYRQPWFSHQQNADFYAEWISKAIEGTFDEACITDTSQQNEVRGFVTVRTSGEHGIIGLLAVHPKHQKKGIAKMLMEQAKAYFHNKGCLHFSVDTQLSNLPAIKFYASCGCKPSNIAYWYYKAK</sequence>
<evidence type="ECO:0000259" key="3">
    <source>
        <dbReference type="PROSITE" id="PS51186"/>
    </source>
</evidence>
<proteinExistence type="predicted"/>
<dbReference type="InterPro" id="IPR016181">
    <property type="entry name" value="Acyl_CoA_acyltransferase"/>
</dbReference>
<accession>A0A1H6CAA5</accession>
<dbReference type="CDD" id="cd04301">
    <property type="entry name" value="NAT_SF"/>
    <property type="match status" value="1"/>
</dbReference>
<name>A0A1H6CAA5_9VIBR</name>
<keyword evidence="2 4" id="KW-0012">Acyltransferase</keyword>
<dbReference type="PANTHER" id="PTHR43877:SF2">
    <property type="entry name" value="AMINOALKYLPHOSPHONATE N-ACETYLTRANSFERASE-RELATED"/>
    <property type="match status" value="1"/>
</dbReference>
<dbReference type="AlphaFoldDB" id="A0A1H6CAA5"/>
<evidence type="ECO:0000256" key="2">
    <source>
        <dbReference type="ARBA" id="ARBA00023315"/>
    </source>
</evidence>